<proteinExistence type="predicted"/>
<comment type="subcellular location">
    <subcellularLocation>
        <location evidence="1">Membrane</location>
        <topology evidence="1">Multi-pass membrane protein</topology>
    </subcellularLocation>
</comment>
<feature type="transmembrane region" description="Helical" evidence="6">
    <location>
        <begin position="125"/>
        <end position="149"/>
    </location>
</feature>
<evidence type="ECO:0000313" key="9">
    <source>
        <dbReference type="Proteomes" id="UP001194580"/>
    </source>
</evidence>
<keyword evidence="2 6" id="KW-0812">Transmembrane</keyword>
<evidence type="ECO:0000313" key="8">
    <source>
        <dbReference type="EMBL" id="KAG0281893.1"/>
    </source>
</evidence>
<feature type="transmembrane region" description="Helical" evidence="6">
    <location>
        <begin position="381"/>
        <end position="405"/>
    </location>
</feature>
<feature type="transmembrane region" description="Helical" evidence="6">
    <location>
        <begin position="39"/>
        <end position="61"/>
    </location>
</feature>
<evidence type="ECO:0008006" key="10">
    <source>
        <dbReference type="Google" id="ProtNLM"/>
    </source>
</evidence>
<dbReference type="CDD" id="cd00637">
    <property type="entry name" value="7tm_classA_rhodopsin-like"/>
    <property type="match status" value="1"/>
</dbReference>
<feature type="region of interest" description="Disordered" evidence="5">
    <location>
        <begin position="307"/>
        <end position="333"/>
    </location>
</feature>
<feature type="compositionally biased region" description="Acidic residues" evidence="5">
    <location>
        <begin position="920"/>
        <end position="930"/>
    </location>
</feature>
<evidence type="ECO:0000256" key="4">
    <source>
        <dbReference type="ARBA" id="ARBA00023136"/>
    </source>
</evidence>
<feature type="region of interest" description="Disordered" evidence="5">
    <location>
        <begin position="210"/>
        <end position="263"/>
    </location>
</feature>
<accession>A0AAD4HBU4</accession>
<dbReference type="Proteomes" id="UP001194580">
    <property type="component" value="Unassembled WGS sequence"/>
</dbReference>
<feature type="region of interest" description="Disordered" evidence="5">
    <location>
        <begin position="907"/>
        <end position="930"/>
    </location>
</feature>
<gene>
    <name evidence="8" type="ORF">BGZ95_007951</name>
</gene>
<feature type="compositionally biased region" description="Low complexity" evidence="5">
    <location>
        <begin position="211"/>
        <end position="220"/>
    </location>
</feature>
<feature type="region of interest" description="Disordered" evidence="5">
    <location>
        <begin position="577"/>
        <end position="635"/>
    </location>
</feature>
<comment type="caution">
    <text evidence="8">The sequence shown here is derived from an EMBL/GenBank/DDBJ whole genome shotgun (WGS) entry which is preliminary data.</text>
</comment>
<organism evidence="8 9">
    <name type="scientific">Linnemannia exigua</name>
    <dbReference type="NCBI Taxonomy" id="604196"/>
    <lineage>
        <taxon>Eukaryota</taxon>
        <taxon>Fungi</taxon>
        <taxon>Fungi incertae sedis</taxon>
        <taxon>Mucoromycota</taxon>
        <taxon>Mortierellomycotina</taxon>
        <taxon>Mortierellomycetes</taxon>
        <taxon>Mortierellales</taxon>
        <taxon>Mortierellaceae</taxon>
        <taxon>Linnemannia</taxon>
    </lineage>
</organism>
<feature type="compositionally biased region" description="Low complexity" evidence="5">
    <location>
        <begin position="743"/>
        <end position="757"/>
    </location>
</feature>
<evidence type="ECO:0000256" key="1">
    <source>
        <dbReference type="ARBA" id="ARBA00004141"/>
    </source>
</evidence>
<reference evidence="8" key="1">
    <citation type="journal article" date="2020" name="Fungal Divers.">
        <title>Resolving the Mortierellaceae phylogeny through synthesis of multi-gene phylogenetics and phylogenomics.</title>
        <authorList>
            <person name="Vandepol N."/>
            <person name="Liber J."/>
            <person name="Desiro A."/>
            <person name="Na H."/>
            <person name="Kennedy M."/>
            <person name="Barry K."/>
            <person name="Grigoriev I.V."/>
            <person name="Miller A.N."/>
            <person name="O'Donnell K."/>
            <person name="Stajich J.E."/>
            <person name="Bonito G."/>
        </authorList>
    </citation>
    <scope>NUCLEOTIDE SEQUENCE</scope>
    <source>
        <strain evidence="8">NRRL 28262</strain>
    </source>
</reference>
<keyword evidence="9" id="KW-1185">Reference proteome</keyword>
<evidence type="ECO:0000256" key="5">
    <source>
        <dbReference type="SAM" id="MobiDB-lite"/>
    </source>
</evidence>
<dbReference type="EMBL" id="JAAAIL010000004">
    <property type="protein sequence ID" value="KAG0281893.1"/>
    <property type="molecule type" value="Genomic_DNA"/>
</dbReference>
<feature type="signal peptide" evidence="7">
    <location>
        <begin position="1"/>
        <end position="17"/>
    </location>
</feature>
<feature type="transmembrane region" description="Helical" evidence="6">
    <location>
        <begin position="73"/>
        <end position="91"/>
    </location>
</feature>
<keyword evidence="4 6" id="KW-0472">Membrane</keyword>
<feature type="region of interest" description="Disordered" evidence="5">
    <location>
        <begin position="491"/>
        <end position="525"/>
    </location>
</feature>
<dbReference type="GO" id="GO:0004930">
    <property type="term" value="F:G protein-coupled receptor activity"/>
    <property type="evidence" value="ECO:0007669"/>
    <property type="project" value="TreeGrafter"/>
</dbReference>
<feature type="region of interest" description="Disordered" evidence="5">
    <location>
        <begin position="721"/>
        <end position="778"/>
    </location>
</feature>
<dbReference type="GO" id="GO:0007189">
    <property type="term" value="P:adenylate cyclase-activating G protein-coupled receptor signaling pathway"/>
    <property type="evidence" value="ECO:0007669"/>
    <property type="project" value="TreeGrafter"/>
</dbReference>
<evidence type="ECO:0000256" key="3">
    <source>
        <dbReference type="ARBA" id="ARBA00022989"/>
    </source>
</evidence>
<dbReference type="PANTHER" id="PTHR23112">
    <property type="entry name" value="G PROTEIN-COUPLED RECEPTOR 157-RELATED"/>
    <property type="match status" value="1"/>
</dbReference>
<dbReference type="AlphaFoldDB" id="A0AAD4HBU4"/>
<feature type="compositionally biased region" description="Low complexity" evidence="5">
    <location>
        <begin position="579"/>
        <end position="631"/>
    </location>
</feature>
<dbReference type="GO" id="GO:0005886">
    <property type="term" value="C:plasma membrane"/>
    <property type="evidence" value="ECO:0007669"/>
    <property type="project" value="TreeGrafter"/>
</dbReference>
<evidence type="ECO:0000256" key="2">
    <source>
        <dbReference type="ARBA" id="ARBA00022692"/>
    </source>
</evidence>
<name>A0AAD4HBU4_9FUNG</name>
<keyword evidence="7" id="KW-0732">Signal</keyword>
<evidence type="ECO:0000256" key="7">
    <source>
        <dbReference type="SAM" id="SignalP"/>
    </source>
</evidence>
<evidence type="ECO:0000256" key="6">
    <source>
        <dbReference type="SAM" id="Phobius"/>
    </source>
</evidence>
<feature type="chain" id="PRO_5042251342" description="G-protein coupled receptors family 2 profile 2 domain-containing protein" evidence="7">
    <location>
        <begin position="18"/>
        <end position="1035"/>
    </location>
</feature>
<sequence>MLIILFTAFSNLGFAIANIITEYTNASTKLQCTVSAWCYVFFQLLTCTLVIISTFRLCGVFLFQRRRSIPSKYITICPIVAFLLATLPAITGNFDFDECGHYCWFKLLPDQQDCKVRTPWAWLSFYGWMFFFIAILFASTLFVMVKIVLSVTHSRADLKQVVNQSTLEAIMADSPPLQSSSSTFQRLRSMSYTVQARTASIFSFGGRRRGTAGTTGSTGNTSGGAVAGDGAGAEDGAGTGAGAGSRFTGTGALPGNGSATVRQQQQPTINFHPNLEGVVLPSPTELAALASPPPLTDLSLQVPLTDRLEHRGSRSRSTSPNVPRTTLPGQEGSLGQKERSFVVAILRQALYPISISVSGCVQIFVDLTIPTVWDQDNELGYAANVATSIQGLLFFLVFFFDPAVVQTRREWRKYMVWRYYIEFYYSLEMPHEGREFETRFMKQCQELDPGKNQAKFDQLTRPPSYSWSLQYDSLAMPTDFQTTYPLSAAINSTPPSAAATDGVEQNDGAGTRQGEAPDPSVSGKHVTQTILPAQIAEVDETEFTNPTTLTRPTPAITIVEPTTVSSDSLVATMADYTRTTSDPSSETSAATATSRAATTSTTTTSATTLTTTTSATTPTANTAAGPSNANTWIPPKDEEIRIHPMSQITTLEAFHNSYQSTPSISTFRDLDIPQQHDRVYLDKDMDTDRNARRTFREREPTLKAPYAGDILNFPRLSKVRTIGGGIGNGRSPRRYRNSTNLMGSSGTFTDTTSTTFSRPSAATSRGAGRGGRRGVGNEKRRSFGESLLLFLQGGHWNSATAEENYQTRFRYPRLAYLIHRIVRVIYIPKKARLPPIPDPFARKPHGGGGGVGDMYERPITRESMPPPPCSSSAMMTGVMVQQSSDTPCAPCQDIDNPRNELAGLGLDYSGPSNSGGRCEEYEDYGDDEEDDPQLASYTTIQQTMEYRCHQNRDTNEACDAAAAAAGATAVHAALLLPFEKNLYQSQWRLSMAQSPIGSISTAAHFFRYSATAATATAATPTTTGDAKVSLVDNRE</sequence>
<protein>
    <recommendedName>
        <fullName evidence="10">G-protein coupled receptors family 2 profile 2 domain-containing protein</fullName>
    </recommendedName>
</protein>
<feature type="compositionally biased region" description="Gly residues" evidence="5">
    <location>
        <begin position="221"/>
        <end position="243"/>
    </location>
</feature>
<feature type="compositionally biased region" description="Polar residues" evidence="5">
    <location>
        <begin position="315"/>
        <end position="328"/>
    </location>
</feature>
<keyword evidence="3 6" id="KW-1133">Transmembrane helix</keyword>
<dbReference type="PANTHER" id="PTHR23112:SF0">
    <property type="entry name" value="TRANSMEMBRANE PROTEIN 116"/>
    <property type="match status" value="1"/>
</dbReference>